<keyword evidence="1" id="KW-1133">Transmembrane helix</keyword>
<dbReference type="InterPro" id="IPR052185">
    <property type="entry name" value="IPC_Synthase-Related"/>
</dbReference>
<feature type="transmembrane region" description="Helical" evidence="1">
    <location>
        <begin position="388"/>
        <end position="409"/>
    </location>
</feature>
<reference evidence="2 3" key="1">
    <citation type="journal article" date="2010" name="Cell">
        <title>The genome of Naegleria gruberi illuminates early eukaryotic versatility.</title>
        <authorList>
            <person name="Fritz-Laylin L.K."/>
            <person name="Prochnik S.E."/>
            <person name="Ginger M.L."/>
            <person name="Dacks J.B."/>
            <person name="Carpenter M.L."/>
            <person name="Field M.C."/>
            <person name="Kuo A."/>
            <person name="Paredez A."/>
            <person name="Chapman J."/>
            <person name="Pham J."/>
            <person name="Shu S."/>
            <person name="Neupane R."/>
            <person name="Cipriano M."/>
            <person name="Mancuso J."/>
            <person name="Tu H."/>
            <person name="Salamov A."/>
            <person name="Lindquist E."/>
            <person name="Shapiro H."/>
            <person name="Lucas S."/>
            <person name="Grigoriev I.V."/>
            <person name="Cande W.Z."/>
            <person name="Fulton C."/>
            <person name="Rokhsar D.S."/>
            <person name="Dawson S.C."/>
        </authorList>
    </citation>
    <scope>NUCLEOTIDE SEQUENCE [LARGE SCALE GENOMIC DNA]</scope>
    <source>
        <strain evidence="2 3">NEG-M</strain>
    </source>
</reference>
<evidence type="ECO:0000313" key="2">
    <source>
        <dbReference type="EMBL" id="EFC38242.1"/>
    </source>
</evidence>
<keyword evidence="3" id="KW-1185">Reference proteome</keyword>
<gene>
    <name evidence="2" type="ORF">NAEGRDRAFT_73932</name>
</gene>
<accession>D2VY11</accession>
<dbReference type="Proteomes" id="UP000006671">
    <property type="component" value="Unassembled WGS sequence"/>
</dbReference>
<dbReference type="STRING" id="5762.D2VY11"/>
<dbReference type="PANTHER" id="PTHR31310:SF7">
    <property type="entry name" value="PA-PHOSPHATASE RELATED-FAMILY PROTEIN DDB_G0268928"/>
    <property type="match status" value="1"/>
</dbReference>
<keyword evidence="1" id="KW-0812">Transmembrane</keyword>
<feature type="transmembrane region" description="Helical" evidence="1">
    <location>
        <begin position="362"/>
        <end position="382"/>
    </location>
</feature>
<dbReference type="EMBL" id="GG738909">
    <property type="protein sequence ID" value="EFC38242.1"/>
    <property type="molecule type" value="Genomic_DNA"/>
</dbReference>
<dbReference type="GeneID" id="8857796"/>
<dbReference type="KEGG" id="ngr:NAEGRDRAFT_73932"/>
<dbReference type="RefSeq" id="XP_002670986.1">
    <property type="nucleotide sequence ID" value="XM_002670940.1"/>
</dbReference>
<name>D2VY11_NAEGR</name>
<feature type="transmembrane region" description="Helical" evidence="1">
    <location>
        <begin position="234"/>
        <end position="254"/>
    </location>
</feature>
<dbReference type="InParanoid" id="D2VY11"/>
<dbReference type="OrthoDB" id="5784at2759"/>
<feature type="transmembrane region" description="Helical" evidence="1">
    <location>
        <begin position="147"/>
        <end position="170"/>
    </location>
</feature>
<feature type="transmembrane region" description="Helical" evidence="1">
    <location>
        <begin position="321"/>
        <end position="341"/>
    </location>
</feature>
<sequence length="419" mass="48167">MSTTIHDNTTHGEHLEVKSPLFIQQNTSKSSSSTTYYSSYDHVQIQTVEMTKAENAKLFGNAVDWILNAIVLPVLNWTSIPILIFFILMSNFQLIAFEWLFESEGDFFNTVDFDIIATIDKYLMFGLAMPHELLANLYHPFLDVFFAIPYLAHFVYPLAVYPVIVCIFLWKPNRESLKETVIIPTYQMLRRFIPGKSSTNESSLNDDIVSSYTGNSTDSSISPKYQVSNYKLKCYLLSLGVISIIQVTLCFFFPTAPPWFRDNTIKYEEYYEMIGDATLDMPLPVFPLYAPEARFEMVDRLIGYELFAGIYGKGTIKFGSFYSLHVGWTAIITFIELFVVYKQESNVDEESLTRSEKSGKSWTFYQIFMIQYLVWIFLASMYSAHHFMIDGLVAVVLAVIITKLSTMIIKNDSKPKKEN</sequence>
<dbReference type="AlphaFoldDB" id="D2VY11"/>
<dbReference type="PANTHER" id="PTHR31310">
    <property type="match status" value="1"/>
</dbReference>
<dbReference type="OMA" id="TAPPWFR"/>
<organism evidence="3">
    <name type="scientific">Naegleria gruberi</name>
    <name type="common">Amoeba</name>
    <dbReference type="NCBI Taxonomy" id="5762"/>
    <lineage>
        <taxon>Eukaryota</taxon>
        <taxon>Discoba</taxon>
        <taxon>Heterolobosea</taxon>
        <taxon>Tetramitia</taxon>
        <taxon>Eutetramitia</taxon>
        <taxon>Vahlkampfiidae</taxon>
        <taxon>Naegleria</taxon>
    </lineage>
</organism>
<protein>
    <submittedName>
        <fullName evidence="2">Predicted protein</fullName>
    </submittedName>
</protein>
<evidence type="ECO:0000313" key="3">
    <source>
        <dbReference type="Proteomes" id="UP000006671"/>
    </source>
</evidence>
<evidence type="ECO:0000256" key="1">
    <source>
        <dbReference type="SAM" id="Phobius"/>
    </source>
</evidence>
<proteinExistence type="predicted"/>
<keyword evidence="1" id="KW-0472">Membrane</keyword>
<dbReference type="VEuPathDB" id="AmoebaDB:NAEGRDRAFT_73932"/>